<dbReference type="Gene3D" id="3.50.50.100">
    <property type="match status" value="1"/>
</dbReference>
<evidence type="ECO:0000256" key="3">
    <source>
        <dbReference type="ARBA" id="ARBA00022827"/>
    </source>
</evidence>
<dbReference type="AlphaFoldDB" id="A0AA35QBS6"/>
<dbReference type="Gene3D" id="3.40.50.720">
    <property type="entry name" value="NAD(P)-binding Rossmann-like Domain"/>
    <property type="match status" value="1"/>
</dbReference>
<dbReference type="PANTHER" id="PTHR43735:SF3">
    <property type="entry name" value="FERROPTOSIS SUPPRESSOR PROTEIN 1"/>
    <property type="match status" value="1"/>
</dbReference>
<dbReference type="PRINTS" id="PR00368">
    <property type="entry name" value="FADPNR"/>
</dbReference>
<evidence type="ECO:0000256" key="1">
    <source>
        <dbReference type="ARBA" id="ARBA00006442"/>
    </source>
</evidence>
<dbReference type="Pfam" id="PF01408">
    <property type="entry name" value="GFO_IDH_MocA"/>
    <property type="match status" value="1"/>
</dbReference>
<dbReference type="PRINTS" id="PR00411">
    <property type="entry name" value="PNDRDTASEI"/>
</dbReference>
<evidence type="ECO:0008006" key="10">
    <source>
        <dbReference type="Google" id="ProtNLM"/>
    </source>
</evidence>
<comment type="similarity">
    <text evidence="1">Belongs to the FAD-dependent oxidoreductase family.</text>
</comment>
<dbReference type="SUPFAM" id="SSF55347">
    <property type="entry name" value="Glyceraldehyde-3-phosphate dehydrogenase-like, C-terminal domain"/>
    <property type="match status" value="1"/>
</dbReference>
<dbReference type="GO" id="GO:0005737">
    <property type="term" value="C:cytoplasm"/>
    <property type="evidence" value="ECO:0007669"/>
    <property type="project" value="TreeGrafter"/>
</dbReference>
<evidence type="ECO:0000256" key="4">
    <source>
        <dbReference type="ARBA" id="ARBA00023002"/>
    </source>
</evidence>
<feature type="domain" description="Gfo/Idh/MocA-like oxidoreductase N-terminal" evidence="6">
    <location>
        <begin position="399"/>
        <end position="505"/>
    </location>
</feature>
<evidence type="ECO:0000313" key="9">
    <source>
        <dbReference type="Proteomes" id="UP001160390"/>
    </source>
</evidence>
<evidence type="ECO:0000313" key="8">
    <source>
        <dbReference type="EMBL" id="CAI6099064.1"/>
    </source>
</evidence>
<feature type="chain" id="PRO_5041222000" description="FAD/NAD(P)-binding domain-containing protein" evidence="5">
    <location>
        <begin position="20"/>
        <end position="663"/>
    </location>
</feature>
<gene>
    <name evidence="8" type="ORF">CCHLO57077_00014341</name>
</gene>
<name>A0AA35QBS6_9HYPO</name>
<dbReference type="GO" id="GO:0050660">
    <property type="term" value="F:flavin adenine dinucleotide binding"/>
    <property type="evidence" value="ECO:0007669"/>
    <property type="project" value="TreeGrafter"/>
</dbReference>
<sequence>MEPKTIVILGAGWAGLSLAHQLLQNVAPKVPGTKVILVSPNSHFFWNIAAPRAVISGEISDTHLFSPILPAFDHYERHEQFEFILGAASSIGHASNTVQIQLNQKQGDVLTRVDTLREVVYDHLIIATGSRIVSNLPFKSVGSYEDHLEAWHGLQAKIDAARTIVIAGGGPTGVEVAGELASRFGRTKEITLVENSESLLYGRLPSVSQTAERDLEKLGVRMIYKNRATQSADDDSHTIHLSKGGTLTADLFLPLYGVVVNNAFIPDELMDWEGNLKLDPTLRVVGTANIWGVGDVGNIEPKQLSSVLSQVEFLAGVLQNLLVEGKAVEEISKVYTPVSRSPLFIALGRHLATGQFGSWKIFGFIVSFLKGRKLYLNNASSFIATGLISSWFVADLMMPSIDSRATHVIQAIGSSTLQKSQDFAAKFLKDHPDQKPALYSSYQDVYNDPNVDCVYIGSPHSFHKQHCLQDISTGKNVLCEKAFTINAAEARELVAAARAKGTCLAEAMWLRHRPMVADLRKLLYEDKVIGNVFRTTSDLQMYVDVANLPPASRYENPSLSAGSMLDIRVYSLTWAILTLEPEAPGPREKPKIMTAQSFVGGVEVTTSLLLHYPGTGRQGVVTSTTERRRDESQIITPIDGTGGFIEVEGKVPSHPTSFTVYPK</sequence>
<dbReference type="Proteomes" id="UP001160390">
    <property type="component" value="Unassembled WGS sequence"/>
</dbReference>
<feature type="signal peptide" evidence="5">
    <location>
        <begin position="1"/>
        <end position="19"/>
    </location>
</feature>
<dbReference type="PANTHER" id="PTHR43735">
    <property type="entry name" value="APOPTOSIS-INDUCING FACTOR 1"/>
    <property type="match status" value="1"/>
</dbReference>
<protein>
    <recommendedName>
        <fullName evidence="10">FAD/NAD(P)-binding domain-containing protein</fullName>
    </recommendedName>
</protein>
<organism evidence="8 9">
    <name type="scientific">Clonostachys chloroleuca</name>
    <dbReference type="NCBI Taxonomy" id="1926264"/>
    <lineage>
        <taxon>Eukaryota</taxon>
        <taxon>Fungi</taxon>
        <taxon>Dikarya</taxon>
        <taxon>Ascomycota</taxon>
        <taxon>Pezizomycotina</taxon>
        <taxon>Sordariomycetes</taxon>
        <taxon>Hypocreomycetidae</taxon>
        <taxon>Hypocreales</taxon>
        <taxon>Bionectriaceae</taxon>
        <taxon>Clonostachys</taxon>
    </lineage>
</organism>
<dbReference type="Gene3D" id="3.30.360.10">
    <property type="entry name" value="Dihydrodipicolinate Reductase, domain 2"/>
    <property type="match status" value="1"/>
</dbReference>
<keyword evidence="4" id="KW-0560">Oxidoreductase</keyword>
<accession>A0AA35QBS6</accession>
<evidence type="ECO:0000259" key="6">
    <source>
        <dbReference type="Pfam" id="PF01408"/>
    </source>
</evidence>
<dbReference type="EMBL" id="CABFNP030001307">
    <property type="protein sequence ID" value="CAI6099064.1"/>
    <property type="molecule type" value="Genomic_DNA"/>
</dbReference>
<dbReference type="InterPro" id="IPR036188">
    <property type="entry name" value="FAD/NAD-bd_sf"/>
</dbReference>
<keyword evidence="5" id="KW-0732">Signal</keyword>
<keyword evidence="2" id="KW-0285">Flavoprotein</keyword>
<keyword evidence="9" id="KW-1185">Reference proteome</keyword>
<dbReference type="InterPro" id="IPR000683">
    <property type="entry name" value="Gfo/Idh/MocA-like_OxRdtase_N"/>
</dbReference>
<dbReference type="InterPro" id="IPR023753">
    <property type="entry name" value="FAD/NAD-binding_dom"/>
</dbReference>
<dbReference type="InterPro" id="IPR036291">
    <property type="entry name" value="NAD(P)-bd_dom_sf"/>
</dbReference>
<evidence type="ECO:0000259" key="7">
    <source>
        <dbReference type="Pfam" id="PF07992"/>
    </source>
</evidence>
<evidence type="ECO:0000256" key="5">
    <source>
        <dbReference type="SAM" id="SignalP"/>
    </source>
</evidence>
<dbReference type="GO" id="GO:0004174">
    <property type="term" value="F:electron-transferring-flavoprotein dehydrogenase activity"/>
    <property type="evidence" value="ECO:0007669"/>
    <property type="project" value="TreeGrafter"/>
</dbReference>
<dbReference type="Pfam" id="PF07992">
    <property type="entry name" value="Pyr_redox_2"/>
    <property type="match status" value="1"/>
</dbReference>
<comment type="caution">
    <text evidence="8">The sequence shown here is derived from an EMBL/GenBank/DDBJ whole genome shotgun (WGS) entry which is preliminary data.</text>
</comment>
<reference evidence="8" key="1">
    <citation type="submission" date="2023-01" db="EMBL/GenBank/DDBJ databases">
        <authorList>
            <person name="Piombo E."/>
        </authorList>
    </citation>
    <scope>NUCLEOTIDE SEQUENCE</scope>
</reference>
<feature type="domain" description="FAD/NAD(P)-binding" evidence="7">
    <location>
        <begin position="5"/>
        <end position="297"/>
    </location>
</feature>
<dbReference type="SUPFAM" id="SSF51735">
    <property type="entry name" value="NAD(P)-binding Rossmann-fold domains"/>
    <property type="match status" value="1"/>
</dbReference>
<dbReference type="SUPFAM" id="SSF51905">
    <property type="entry name" value="FAD/NAD(P)-binding domain"/>
    <property type="match status" value="1"/>
</dbReference>
<proteinExistence type="inferred from homology"/>
<keyword evidence="3" id="KW-0274">FAD</keyword>
<evidence type="ECO:0000256" key="2">
    <source>
        <dbReference type="ARBA" id="ARBA00022630"/>
    </source>
</evidence>